<reference evidence="1" key="1">
    <citation type="submission" date="2022-08" db="EMBL/GenBank/DDBJ databases">
        <authorList>
            <person name="Gutierrez-Valencia J."/>
        </authorList>
    </citation>
    <scope>NUCLEOTIDE SEQUENCE</scope>
</reference>
<dbReference type="AlphaFoldDB" id="A0AAV0M555"/>
<name>A0AAV0M555_9ROSI</name>
<protein>
    <submittedName>
        <fullName evidence="1">Uncharacterized protein</fullName>
    </submittedName>
</protein>
<comment type="caution">
    <text evidence="1">The sequence shown here is derived from an EMBL/GenBank/DDBJ whole genome shotgun (WGS) entry which is preliminary data.</text>
</comment>
<keyword evidence="2" id="KW-1185">Reference proteome</keyword>
<dbReference type="Proteomes" id="UP001154282">
    <property type="component" value="Unassembled WGS sequence"/>
</dbReference>
<sequence length="39" mass="4545">MEPSEIPVADMVQNSDLQNVDQNRGFIFNFFFPSFLHRG</sequence>
<evidence type="ECO:0000313" key="2">
    <source>
        <dbReference type="Proteomes" id="UP001154282"/>
    </source>
</evidence>
<gene>
    <name evidence="1" type="ORF">LITE_LOCUS26687</name>
</gene>
<proteinExistence type="predicted"/>
<evidence type="ECO:0000313" key="1">
    <source>
        <dbReference type="EMBL" id="CAI0440966.1"/>
    </source>
</evidence>
<accession>A0AAV0M555</accession>
<organism evidence="1 2">
    <name type="scientific">Linum tenue</name>
    <dbReference type="NCBI Taxonomy" id="586396"/>
    <lineage>
        <taxon>Eukaryota</taxon>
        <taxon>Viridiplantae</taxon>
        <taxon>Streptophyta</taxon>
        <taxon>Embryophyta</taxon>
        <taxon>Tracheophyta</taxon>
        <taxon>Spermatophyta</taxon>
        <taxon>Magnoliopsida</taxon>
        <taxon>eudicotyledons</taxon>
        <taxon>Gunneridae</taxon>
        <taxon>Pentapetalae</taxon>
        <taxon>rosids</taxon>
        <taxon>fabids</taxon>
        <taxon>Malpighiales</taxon>
        <taxon>Linaceae</taxon>
        <taxon>Linum</taxon>
    </lineage>
</organism>
<dbReference type="EMBL" id="CAMGYJ010000007">
    <property type="protein sequence ID" value="CAI0440966.1"/>
    <property type="molecule type" value="Genomic_DNA"/>
</dbReference>